<reference evidence="1 2" key="1">
    <citation type="submission" date="2019-05" db="EMBL/GenBank/DDBJ databases">
        <title>Pseudomonas sp. SC006 isolated from lettuce that can produce HBGAs.</title>
        <authorList>
            <person name="Wang D."/>
            <person name="Liao N."/>
            <person name="Liu D."/>
            <person name="Zhang Z."/>
            <person name="Zou S."/>
        </authorList>
    </citation>
    <scope>NUCLEOTIDE SEQUENCE [LARGE SCALE GENOMIC DNA]</scope>
    <source>
        <strain evidence="1 2">SC006</strain>
    </source>
</reference>
<organism evidence="1 2">
    <name type="scientific">Pseudomonas mosselii</name>
    <dbReference type="NCBI Taxonomy" id="78327"/>
    <lineage>
        <taxon>Bacteria</taxon>
        <taxon>Pseudomonadati</taxon>
        <taxon>Pseudomonadota</taxon>
        <taxon>Gammaproteobacteria</taxon>
        <taxon>Pseudomonadales</taxon>
        <taxon>Pseudomonadaceae</taxon>
        <taxon>Pseudomonas</taxon>
    </lineage>
</organism>
<dbReference type="OrthoDB" id="6893008at2"/>
<dbReference type="RefSeq" id="WP_138220564.1">
    <property type="nucleotide sequence ID" value="NZ_VAUO01000007.1"/>
</dbReference>
<comment type="caution">
    <text evidence="1">The sequence shown here is derived from an EMBL/GenBank/DDBJ whole genome shotgun (WGS) entry which is preliminary data.</text>
</comment>
<sequence length="115" mass="13010">MKFPDANDFLEEFGMEPVEVDPTLALCRYTKKSKNSEIEVDVSFSAVMKSFQMVLRLSMQELAVVSSENVKSIELVRDGSGAGVHVVFDICESISEARVIFEPEVSCRWWTLRNV</sequence>
<accession>A0A5R8YZV1</accession>
<name>A0A5R8YZV1_9PSED</name>
<evidence type="ECO:0000313" key="1">
    <source>
        <dbReference type="EMBL" id="TLP58286.1"/>
    </source>
</evidence>
<proteinExistence type="predicted"/>
<protein>
    <submittedName>
        <fullName evidence="1">Uncharacterized protein</fullName>
    </submittedName>
</protein>
<dbReference type="EMBL" id="VAUO01000007">
    <property type="protein sequence ID" value="TLP58286.1"/>
    <property type="molecule type" value="Genomic_DNA"/>
</dbReference>
<dbReference type="CDD" id="cd20698">
    <property type="entry name" value="CdiI_Kp-like"/>
    <property type="match status" value="1"/>
</dbReference>
<evidence type="ECO:0000313" key="2">
    <source>
        <dbReference type="Proteomes" id="UP000309819"/>
    </source>
</evidence>
<dbReference type="AlphaFoldDB" id="A0A5R8YZV1"/>
<dbReference type="Proteomes" id="UP000309819">
    <property type="component" value="Unassembled WGS sequence"/>
</dbReference>
<gene>
    <name evidence="1" type="ORF">FEM01_16540</name>
</gene>
<keyword evidence="2" id="KW-1185">Reference proteome</keyword>